<dbReference type="InterPro" id="IPR007197">
    <property type="entry name" value="rSAM"/>
</dbReference>
<keyword evidence="4" id="KW-0408">Iron</keyword>
<dbReference type="SFLD" id="SFLDG01082">
    <property type="entry name" value="B12-binding_domain_containing"/>
    <property type="match status" value="1"/>
</dbReference>
<dbReference type="PROSITE" id="PS51918">
    <property type="entry name" value="RADICAL_SAM"/>
    <property type="match status" value="1"/>
</dbReference>
<sequence length="405" mass="46574">MFKERAKSHHASHGMMMSYFRGKKSIGEHLQEAQTGDKENAIYLHVPFCNKICTFCTMRRSLCKPSEDYADLVVREIEYYAKQEYIKSSKYKSVYFGGGTPTTLDADELEKILKALNNNLNIEDNAEVSIETTITELTEDKLNVFKENGVNRFSIGIQTFNDRGRIFLGRKGTGKTACEKIQNMKEMGFKNINVDLIYNYPDEDTSELLYDLDTIFSLDLGGFSFYSLIMMENSLLKNKNVNENDKDLEFFNTIYNKSLSNGFSLLELTKLVNHDNYEYIRARHKGADTLAIGAAAGGNFGNLVYANPGDIDKYREYVENIEKNNAEGMLMDSKYKKISQLVGCIQECYIPICEYEDILKEEVRGFLDELLEKEYLVKKNNKYNMTPKGVYWGNNICVEIMKYIK</sequence>
<name>A0A0L0WAD1_GOTPU</name>
<dbReference type="RefSeq" id="WP_050355382.1">
    <property type="nucleotide sequence ID" value="NZ_LGSS01000008.1"/>
</dbReference>
<keyword evidence="5" id="KW-0411">Iron-sulfur</keyword>
<dbReference type="CDD" id="cd01335">
    <property type="entry name" value="Radical_SAM"/>
    <property type="match status" value="1"/>
</dbReference>
<dbReference type="SFLD" id="SFLDS00029">
    <property type="entry name" value="Radical_SAM"/>
    <property type="match status" value="1"/>
</dbReference>
<dbReference type="STRING" id="1503.CLPU_8c00450"/>
<evidence type="ECO:0000256" key="4">
    <source>
        <dbReference type="ARBA" id="ARBA00023004"/>
    </source>
</evidence>
<dbReference type="SUPFAM" id="SSF102114">
    <property type="entry name" value="Radical SAM enzymes"/>
    <property type="match status" value="1"/>
</dbReference>
<dbReference type="InterPro" id="IPR034505">
    <property type="entry name" value="Coproporphyrinogen-III_oxidase"/>
</dbReference>
<dbReference type="PANTHER" id="PTHR13932:SF5">
    <property type="entry name" value="RADICAL S-ADENOSYL METHIONINE DOMAIN-CONTAINING PROTEIN 1, MITOCHONDRIAL"/>
    <property type="match status" value="1"/>
</dbReference>
<organism evidence="7 8">
    <name type="scientific">Gottschalkia purinilytica</name>
    <name type="common">Clostridium purinilyticum</name>
    <dbReference type="NCBI Taxonomy" id="1503"/>
    <lineage>
        <taxon>Bacteria</taxon>
        <taxon>Bacillati</taxon>
        <taxon>Bacillota</taxon>
        <taxon>Tissierellia</taxon>
        <taxon>Tissierellales</taxon>
        <taxon>Gottschalkiaceae</taxon>
        <taxon>Gottschalkia</taxon>
    </lineage>
</organism>
<evidence type="ECO:0000256" key="2">
    <source>
        <dbReference type="ARBA" id="ARBA00022691"/>
    </source>
</evidence>
<dbReference type="EMBL" id="LGSS01000008">
    <property type="protein sequence ID" value="KNF08280.1"/>
    <property type="molecule type" value="Genomic_DNA"/>
</dbReference>
<reference evidence="8" key="1">
    <citation type="submission" date="2015-07" db="EMBL/GenBank/DDBJ databases">
        <title>Draft genome sequence of the purine-degrading Gottschalkia purinilyticum DSM 1384 (formerly Clostridium purinilyticum).</title>
        <authorList>
            <person name="Poehlein A."/>
            <person name="Schiel-Bengelsdorf B."/>
            <person name="Bengelsdorf F.R."/>
            <person name="Daniel R."/>
            <person name="Duerre P."/>
        </authorList>
    </citation>
    <scope>NUCLEOTIDE SEQUENCE [LARGE SCALE GENOMIC DNA]</scope>
    <source>
        <strain evidence="8">DSM 1384</strain>
    </source>
</reference>
<dbReference type="OrthoDB" id="9808022at2"/>
<feature type="domain" description="Radical SAM core" evidence="6">
    <location>
        <begin position="34"/>
        <end position="264"/>
    </location>
</feature>
<protein>
    <recommendedName>
        <fullName evidence="1">Heme chaperone HemW</fullName>
    </recommendedName>
</protein>
<evidence type="ECO:0000259" key="6">
    <source>
        <dbReference type="PROSITE" id="PS51918"/>
    </source>
</evidence>
<keyword evidence="3" id="KW-0479">Metal-binding</keyword>
<evidence type="ECO:0000313" key="7">
    <source>
        <dbReference type="EMBL" id="KNF08280.1"/>
    </source>
</evidence>
<evidence type="ECO:0000256" key="1">
    <source>
        <dbReference type="ARBA" id="ARBA00017228"/>
    </source>
</evidence>
<keyword evidence="8" id="KW-1185">Reference proteome</keyword>
<evidence type="ECO:0000256" key="5">
    <source>
        <dbReference type="ARBA" id="ARBA00023014"/>
    </source>
</evidence>
<dbReference type="GO" id="GO:0006779">
    <property type="term" value="P:porphyrin-containing compound biosynthetic process"/>
    <property type="evidence" value="ECO:0007669"/>
    <property type="project" value="TreeGrafter"/>
</dbReference>
<gene>
    <name evidence="7" type="primary">hemN</name>
    <name evidence="7" type="ORF">CLPU_8c00450</name>
</gene>
<evidence type="ECO:0000256" key="3">
    <source>
        <dbReference type="ARBA" id="ARBA00022723"/>
    </source>
</evidence>
<dbReference type="Pfam" id="PF04055">
    <property type="entry name" value="Radical_SAM"/>
    <property type="match status" value="1"/>
</dbReference>
<dbReference type="GO" id="GO:0005737">
    <property type="term" value="C:cytoplasm"/>
    <property type="evidence" value="ECO:0007669"/>
    <property type="project" value="TreeGrafter"/>
</dbReference>
<keyword evidence="7" id="KW-0560">Oxidoreductase</keyword>
<dbReference type="GO" id="GO:0046872">
    <property type="term" value="F:metal ion binding"/>
    <property type="evidence" value="ECO:0007669"/>
    <property type="project" value="UniProtKB-KW"/>
</dbReference>
<dbReference type="AlphaFoldDB" id="A0A0L0WAD1"/>
<proteinExistence type="predicted"/>
<keyword evidence="2" id="KW-0949">S-adenosyl-L-methionine</keyword>
<evidence type="ECO:0000313" key="8">
    <source>
        <dbReference type="Proteomes" id="UP000037267"/>
    </source>
</evidence>
<dbReference type="Proteomes" id="UP000037267">
    <property type="component" value="Unassembled WGS sequence"/>
</dbReference>
<accession>A0A0L0WAD1</accession>
<dbReference type="InterPro" id="IPR058240">
    <property type="entry name" value="rSAM_sf"/>
</dbReference>
<dbReference type="GO" id="GO:0051539">
    <property type="term" value="F:4 iron, 4 sulfur cluster binding"/>
    <property type="evidence" value="ECO:0007669"/>
    <property type="project" value="TreeGrafter"/>
</dbReference>
<dbReference type="InterPro" id="IPR013785">
    <property type="entry name" value="Aldolase_TIM"/>
</dbReference>
<dbReference type="SFLD" id="SFLDG01065">
    <property type="entry name" value="anaerobic_coproporphyrinogen-I"/>
    <property type="match status" value="1"/>
</dbReference>
<dbReference type="Gene3D" id="3.20.20.70">
    <property type="entry name" value="Aldolase class I"/>
    <property type="match status" value="1"/>
</dbReference>
<dbReference type="InterPro" id="IPR006638">
    <property type="entry name" value="Elp3/MiaA/NifB-like_rSAM"/>
</dbReference>
<dbReference type="PANTHER" id="PTHR13932">
    <property type="entry name" value="COPROPORPHYRINIGEN III OXIDASE"/>
    <property type="match status" value="1"/>
</dbReference>
<comment type="caution">
    <text evidence="7">The sequence shown here is derived from an EMBL/GenBank/DDBJ whole genome shotgun (WGS) entry which is preliminary data.</text>
</comment>
<dbReference type="SMART" id="SM00729">
    <property type="entry name" value="Elp3"/>
    <property type="match status" value="1"/>
</dbReference>
<dbReference type="GO" id="GO:0016491">
    <property type="term" value="F:oxidoreductase activity"/>
    <property type="evidence" value="ECO:0007669"/>
    <property type="project" value="UniProtKB-KW"/>
</dbReference>